<organism evidence="2 3">
    <name type="scientific">Pseudomonas spelaei</name>
    <dbReference type="NCBI Taxonomy" id="1055469"/>
    <lineage>
        <taxon>Bacteria</taxon>
        <taxon>Pseudomonadati</taxon>
        <taxon>Pseudomonadota</taxon>
        <taxon>Gammaproteobacteria</taxon>
        <taxon>Pseudomonadales</taxon>
        <taxon>Pseudomonadaceae</taxon>
        <taxon>Pseudomonas</taxon>
    </lineage>
</organism>
<feature type="transmembrane region" description="Helical" evidence="1">
    <location>
        <begin position="20"/>
        <end position="44"/>
    </location>
</feature>
<evidence type="ECO:0000313" key="3">
    <source>
        <dbReference type="Proteomes" id="UP000438196"/>
    </source>
</evidence>
<name>A0A6I3WJ38_9PSED</name>
<proteinExistence type="predicted"/>
<dbReference type="RefSeq" id="WP_155586318.1">
    <property type="nucleotide sequence ID" value="NZ_JBHSTH010000047.1"/>
</dbReference>
<comment type="caution">
    <text evidence="2">The sequence shown here is derived from an EMBL/GenBank/DDBJ whole genome shotgun (WGS) entry which is preliminary data.</text>
</comment>
<dbReference type="EMBL" id="WNNK01000042">
    <property type="protein sequence ID" value="MUF08211.1"/>
    <property type="molecule type" value="Genomic_DNA"/>
</dbReference>
<keyword evidence="1" id="KW-1133">Transmembrane helix</keyword>
<keyword evidence="1" id="KW-0812">Transmembrane</keyword>
<sequence>MKTDTAPPGRLKRQLFGVYFFLLLMLALFPPLYLSVSGSTALVLGIPLPIFYWIAIAVLAGLGLWALYLAELAAGELPEEGEGQ</sequence>
<keyword evidence="1" id="KW-0472">Membrane</keyword>
<reference evidence="2 3" key="1">
    <citation type="submission" date="2019-11" db="EMBL/GenBank/DDBJ databases">
        <title>Pseudomonas karstica sp. nov. and Pseudomonas spelaei sp. nov. from karst caves.</title>
        <authorList>
            <person name="Zeman M."/>
        </authorList>
    </citation>
    <scope>NUCLEOTIDE SEQUENCE [LARGE SCALE GENOMIC DNA]</scope>
    <source>
        <strain evidence="2 3">CCM 7893</strain>
    </source>
</reference>
<gene>
    <name evidence="2" type="ORF">GNF76_28130</name>
</gene>
<keyword evidence="3" id="KW-1185">Reference proteome</keyword>
<feature type="transmembrane region" description="Helical" evidence="1">
    <location>
        <begin position="50"/>
        <end position="70"/>
    </location>
</feature>
<dbReference type="Proteomes" id="UP000438196">
    <property type="component" value="Unassembled WGS sequence"/>
</dbReference>
<dbReference type="AlphaFoldDB" id="A0A6I3WJ38"/>
<evidence type="ECO:0000313" key="2">
    <source>
        <dbReference type="EMBL" id="MUF08211.1"/>
    </source>
</evidence>
<evidence type="ECO:0008006" key="4">
    <source>
        <dbReference type="Google" id="ProtNLM"/>
    </source>
</evidence>
<protein>
    <recommendedName>
        <fullName evidence="4">DUF3311 domain-containing protein</fullName>
    </recommendedName>
</protein>
<evidence type="ECO:0000256" key="1">
    <source>
        <dbReference type="SAM" id="Phobius"/>
    </source>
</evidence>
<accession>A0A6I3WJ38</accession>